<evidence type="ECO:0000256" key="2">
    <source>
        <dbReference type="SAM" id="SignalP"/>
    </source>
</evidence>
<feature type="signal peptide" evidence="2">
    <location>
        <begin position="1"/>
        <end position="18"/>
    </location>
</feature>
<organism evidence="3 4">
    <name type="scientific">Svornostia abyssi</name>
    <dbReference type="NCBI Taxonomy" id="2898438"/>
    <lineage>
        <taxon>Bacteria</taxon>
        <taxon>Bacillati</taxon>
        <taxon>Actinomycetota</taxon>
        <taxon>Thermoleophilia</taxon>
        <taxon>Solirubrobacterales</taxon>
        <taxon>Baekduiaceae</taxon>
        <taxon>Svornostia</taxon>
    </lineage>
</organism>
<protein>
    <recommendedName>
        <fullName evidence="5">Small secreted protein</fullName>
    </recommendedName>
</protein>
<reference evidence="4" key="1">
    <citation type="submission" date="2021-11" db="EMBL/GenBank/DDBJ databases">
        <title>Cultivation dependent microbiological survey of springs from the worlds oldest radium mine currently devoted to the extraction of radon-saturated water.</title>
        <authorList>
            <person name="Kapinusova G."/>
            <person name="Smrhova T."/>
            <person name="Strejcek M."/>
            <person name="Suman J."/>
            <person name="Jani K."/>
            <person name="Pajer P."/>
            <person name="Uhlik O."/>
        </authorList>
    </citation>
    <scope>NUCLEOTIDE SEQUENCE [LARGE SCALE GENOMIC DNA]</scope>
    <source>
        <strain evidence="4">J379</strain>
    </source>
</reference>
<evidence type="ECO:0000256" key="1">
    <source>
        <dbReference type="SAM" id="MobiDB-lite"/>
    </source>
</evidence>
<evidence type="ECO:0008006" key="5">
    <source>
        <dbReference type="Google" id="ProtNLM"/>
    </source>
</evidence>
<accession>A0ABY5PGV2</accession>
<dbReference type="Proteomes" id="UP001058860">
    <property type="component" value="Chromosome"/>
</dbReference>
<dbReference type="PROSITE" id="PS51257">
    <property type="entry name" value="PROKAR_LIPOPROTEIN"/>
    <property type="match status" value="1"/>
</dbReference>
<proteinExistence type="predicted"/>
<gene>
    <name evidence="3" type="ORF">LRS13_25250</name>
</gene>
<dbReference type="EMBL" id="CP088295">
    <property type="protein sequence ID" value="UUY03916.1"/>
    <property type="molecule type" value="Genomic_DNA"/>
</dbReference>
<evidence type="ECO:0000313" key="3">
    <source>
        <dbReference type="EMBL" id="UUY03916.1"/>
    </source>
</evidence>
<evidence type="ECO:0000313" key="4">
    <source>
        <dbReference type="Proteomes" id="UP001058860"/>
    </source>
</evidence>
<keyword evidence="2" id="KW-0732">Signal</keyword>
<feature type="chain" id="PRO_5047194156" description="Small secreted protein" evidence="2">
    <location>
        <begin position="19"/>
        <end position="150"/>
    </location>
</feature>
<sequence>MSLCRPIALTLTCAVVLAACGGGDDDALSAEDYRAKGNAACEQYEKDVRAISQPQSIQQVADYAGKAKVELDQLIDELDALQPPSDLEEQHDELVKLGRESVEALGGLAEAGKTGDQEQIQQALSGAAELDTQSDKVAGELGLDKCADQS</sequence>
<name>A0ABY5PGV2_9ACTN</name>
<keyword evidence="4" id="KW-1185">Reference proteome</keyword>
<dbReference type="RefSeq" id="WP_353864415.1">
    <property type="nucleotide sequence ID" value="NZ_CP088295.1"/>
</dbReference>
<feature type="region of interest" description="Disordered" evidence="1">
    <location>
        <begin position="109"/>
        <end position="128"/>
    </location>
</feature>